<dbReference type="Proteomes" id="UP000191901">
    <property type="component" value="Chromosome"/>
</dbReference>
<dbReference type="AlphaFoldDB" id="A0A1Z3HPY8"/>
<feature type="compositionally biased region" description="Pro residues" evidence="1">
    <location>
        <begin position="93"/>
        <end position="102"/>
    </location>
</feature>
<name>A0A1Z3HPY8_9CYAN</name>
<keyword evidence="2" id="KW-0812">Transmembrane</keyword>
<feature type="compositionally biased region" description="Low complexity" evidence="1">
    <location>
        <begin position="76"/>
        <end position="92"/>
    </location>
</feature>
<accession>A0A1Z3HPY8</accession>
<evidence type="ECO:0000256" key="1">
    <source>
        <dbReference type="SAM" id="MobiDB-lite"/>
    </source>
</evidence>
<evidence type="ECO:0008006" key="5">
    <source>
        <dbReference type="Google" id="ProtNLM"/>
    </source>
</evidence>
<feature type="region of interest" description="Disordered" evidence="1">
    <location>
        <begin position="66"/>
        <end position="108"/>
    </location>
</feature>
<keyword evidence="2" id="KW-1133">Transmembrane helix</keyword>
<proteinExistence type="predicted"/>
<gene>
    <name evidence="3" type="ORF">XM38_032690</name>
</gene>
<keyword evidence="4" id="KW-1185">Reference proteome</keyword>
<keyword evidence="2" id="KW-0472">Membrane</keyword>
<dbReference type="RefSeq" id="WP_080804929.1">
    <property type="nucleotide sequence ID" value="NZ_CP021983.2"/>
</dbReference>
<feature type="transmembrane region" description="Helical" evidence="2">
    <location>
        <begin position="6"/>
        <end position="29"/>
    </location>
</feature>
<reference evidence="3 4" key="1">
    <citation type="journal article" date="2016" name="Biochim. Biophys. Acta">
        <title>Characterization of red-shifted phycobilisomes isolated from the chlorophyll f-containing cyanobacterium Halomicronema hongdechloris.</title>
        <authorList>
            <person name="Li Y."/>
            <person name="Lin Y."/>
            <person name="Garvey C.J."/>
            <person name="Birch D."/>
            <person name="Corkery R.W."/>
            <person name="Loughlin P.C."/>
            <person name="Scheer H."/>
            <person name="Willows R.D."/>
            <person name="Chen M."/>
        </authorList>
    </citation>
    <scope>NUCLEOTIDE SEQUENCE [LARGE SCALE GENOMIC DNA]</scope>
    <source>
        <strain evidence="3 4">C2206</strain>
    </source>
</reference>
<evidence type="ECO:0000313" key="4">
    <source>
        <dbReference type="Proteomes" id="UP000191901"/>
    </source>
</evidence>
<sequence>MPDSIQIGILVLGAVLLLIAILGGNFKLFGAEVTATVSNRFLRFTAFALGTALLIIAIGLPAFESTPPPPEPTPTASPTLTVSPTPTASPTATPSPPPPEPTPDGLSDCRLTIRNPLVSLMSEPDQFSREIIRVQPGDYPALGYETASFGPQEQGWFMIEAEGRQGWIKDDTWTIERKSAQCP</sequence>
<feature type="transmembrane region" description="Helical" evidence="2">
    <location>
        <begin position="41"/>
        <end position="63"/>
    </location>
</feature>
<organism evidence="3 4">
    <name type="scientific">Halomicronema hongdechloris C2206</name>
    <dbReference type="NCBI Taxonomy" id="1641165"/>
    <lineage>
        <taxon>Bacteria</taxon>
        <taxon>Bacillati</taxon>
        <taxon>Cyanobacteriota</taxon>
        <taxon>Cyanophyceae</taxon>
        <taxon>Nodosilineales</taxon>
        <taxon>Nodosilineaceae</taxon>
        <taxon>Halomicronema</taxon>
    </lineage>
</organism>
<evidence type="ECO:0000313" key="3">
    <source>
        <dbReference type="EMBL" id="ASC72312.1"/>
    </source>
</evidence>
<dbReference type="EMBL" id="CP021983">
    <property type="protein sequence ID" value="ASC72312.1"/>
    <property type="molecule type" value="Genomic_DNA"/>
</dbReference>
<evidence type="ECO:0000256" key="2">
    <source>
        <dbReference type="SAM" id="Phobius"/>
    </source>
</evidence>
<feature type="compositionally biased region" description="Pro residues" evidence="1">
    <location>
        <begin position="66"/>
        <end position="75"/>
    </location>
</feature>
<protein>
    <recommendedName>
        <fullName evidence="5">SH3b domain-containing protein</fullName>
    </recommendedName>
</protein>
<dbReference type="KEGG" id="hhg:XM38_032690"/>